<feature type="domain" description="Carbohydrate kinase FGGY C-terminal" evidence="6">
    <location>
        <begin position="258"/>
        <end position="452"/>
    </location>
</feature>
<evidence type="ECO:0000313" key="7">
    <source>
        <dbReference type="EMBL" id="PWU70409.1"/>
    </source>
</evidence>
<dbReference type="EMBL" id="QGTD01000001">
    <property type="protein sequence ID" value="PWU70409.1"/>
    <property type="molecule type" value="Genomic_DNA"/>
</dbReference>
<comment type="similarity">
    <text evidence="1 4">Belongs to the FGGY kinase family.</text>
</comment>
<accession>A0A317L9A9</accession>
<name>A0A317L9A9_9BACI</name>
<evidence type="ECO:0000256" key="1">
    <source>
        <dbReference type="ARBA" id="ARBA00009156"/>
    </source>
</evidence>
<evidence type="ECO:0000313" key="8">
    <source>
        <dbReference type="Proteomes" id="UP000245624"/>
    </source>
</evidence>
<dbReference type="CDD" id="cd07770">
    <property type="entry name" value="ASKHA_NBD_FGGY_GntK"/>
    <property type="match status" value="1"/>
</dbReference>
<evidence type="ECO:0000256" key="2">
    <source>
        <dbReference type="ARBA" id="ARBA00022679"/>
    </source>
</evidence>
<dbReference type="InterPro" id="IPR006002">
    <property type="entry name" value="Gluconate_kinase"/>
</dbReference>
<keyword evidence="8" id="KW-1185">Reference proteome</keyword>
<evidence type="ECO:0000256" key="4">
    <source>
        <dbReference type="RuleBase" id="RU003733"/>
    </source>
</evidence>
<evidence type="ECO:0000259" key="6">
    <source>
        <dbReference type="Pfam" id="PF02782"/>
    </source>
</evidence>
<dbReference type="SUPFAM" id="SSF53067">
    <property type="entry name" value="Actin-like ATPase domain"/>
    <property type="match status" value="2"/>
</dbReference>
<reference evidence="7 8" key="1">
    <citation type="submission" date="2018-05" db="EMBL/GenBank/DDBJ databases">
        <title>Genomic analysis of Gracilibacillus dipsosauri DD1 reveals novel features of a salt-tolerant amylase.</title>
        <authorList>
            <person name="Deutch C.E."/>
            <person name="Yang S."/>
        </authorList>
    </citation>
    <scope>NUCLEOTIDE SEQUENCE [LARGE SCALE GENOMIC DNA]</scope>
    <source>
        <strain evidence="7 8">DD1</strain>
    </source>
</reference>
<dbReference type="GO" id="GO:0046316">
    <property type="term" value="F:gluconokinase activity"/>
    <property type="evidence" value="ECO:0007669"/>
    <property type="project" value="InterPro"/>
</dbReference>
<dbReference type="InterPro" id="IPR018484">
    <property type="entry name" value="FGGY_N"/>
</dbReference>
<dbReference type="NCBIfam" id="TIGR01314">
    <property type="entry name" value="gntK_FGGY"/>
    <property type="match status" value="1"/>
</dbReference>
<organism evidence="7 8">
    <name type="scientific">Gracilibacillus dipsosauri</name>
    <dbReference type="NCBI Taxonomy" id="178340"/>
    <lineage>
        <taxon>Bacteria</taxon>
        <taxon>Bacillati</taxon>
        <taxon>Bacillota</taxon>
        <taxon>Bacilli</taxon>
        <taxon>Bacillales</taxon>
        <taxon>Bacillaceae</taxon>
        <taxon>Gracilibacillus</taxon>
    </lineage>
</organism>
<dbReference type="InterPro" id="IPR018483">
    <property type="entry name" value="Carb_kinase_FGGY_CS"/>
</dbReference>
<protein>
    <submittedName>
        <fullName evidence="7">Gluconokinase</fullName>
    </submittedName>
</protein>
<evidence type="ECO:0000259" key="5">
    <source>
        <dbReference type="Pfam" id="PF00370"/>
    </source>
</evidence>
<keyword evidence="2 4" id="KW-0808">Transferase</keyword>
<sequence>MSDVMIGVDIGTTSTKAVVFDKNGKALSRAGVEYPLYTPRPEVAEQDPEEIFQAVITVIKDSMKQANITGEKVQFISFSSAMHSLMVVNQDGKPLTNSITWADNRSSSYMEKVKQTLNGHQIYLRTGTPIHPMSPFLKLIWLKAEQPELFQPSHKFISIKEYIFYRLFGQYLIDYSIASATGMFHLEQLDWDQEVLQLLQIKKEQLSTPVATTHSVTGLYPQYAEELGIPANLPFIIGASDGVLSNLGVNAIEPGVVALTIGTSGAIRTVTNKPVTDPKGRIFCYALTDKHWVIGGPVNNGGMIFRWLKDEFGHVEVEKEKQTGESSYDLLTSLAESVPPGSEGLLFHPYLTGERAPLWDANARGSFFGLSMHHKKAHMVRAVLEGITMNLYSVLLALEELIGEPKRIQATGGFARSRFWRQMLADIFGQQVTVPESFESSCLGAVVLGMYAQSEINSLEEVGRMVGSVHSHQPNPDAAKAYQELMPIFIRIPRLLEKEYEAISRVQKKAHET</sequence>
<dbReference type="InterPro" id="IPR043129">
    <property type="entry name" value="ATPase_NBD"/>
</dbReference>
<dbReference type="InterPro" id="IPR050406">
    <property type="entry name" value="FGGY_Carb_Kinase"/>
</dbReference>
<dbReference type="OrthoDB" id="9805576at2"/>
<dbReference type="PANTHER" id="PTHR43095">
    <property type="entry name" value="SUGAR KINASE"/>
    <property type="match status" value="1"/>
</dbReference>
<dbReference type="Proteomes" id="UP000245624">
    <property type="component" value="Unassembled WGS sequence"/>
</dbReference>
<dbReference type="InterPro" id="IPR000577">
    <property type="entry name" value="Carb_kinase_FGGY"/>
</dbReference>
<dbReference type="PANTHER" id="PTHR43095:SF2">
    <property type="entry name" value="GLUCONOKINASE"/>
    <property type="match status" value="1"/>
</dbReference>
<evidence type="ECO:0000256" key="3">
    <source>
        <dbReference type="ARBA" id="ARBA00022777"/>
    </source>
</evidence>
<feature type="domain" description="Carbohydrate kinase FGGY N-terminal" evidence="5">
    <location>
        <begin position="4"/>
        <end position="248"/>
    </location>
</feature>
<dbReference type="AlphaFoldDB" id="A0A317L9A9"/>
<keyword evidence="3 4" id="KW-0418">Kinase</keyword>
<dbReference type="GO" id="GO:0019521">
    <property type="term" value="P:D-gluconate metabolic process"/>
    <property type="evidence" value="ECO:0007669"/>
    <property type="project" value="InterPro"/>
</dbReference>
<dbReference type="InterPro" id="IPR018485">
    <property type="entry name" value="FGGY_C"/>
</dbReference>
<comment type="caution">
    <text evidence="7">The sequence shown here is derived from an EMBL/GenBank/DDBJ whole genome shotgun (WGS) entry which is preliminary data.</text>
</comment>
<dbReference type="Pfam" id="PF00370">
    <property type="entry name" value="FGGY_N"/>
    <property type="match status" value="1"/>
</dbReference>
<dbReference type="PROSITE" id="PS00445">
    <property type="entry name" value="FGGY_KINASES_2"/>
    <property type="match status" value="1"/>
</dbReference>
<proteinExistence type="inferred from homology"/>
<gene>
    <name evidence="7" type="primary">gntK</name>
    <name evidence="7" type="ORF">DLJ74_00820</name>
</gene>
<dbReference type="PIRSF" id="PIRSF000538">
    <property type="entry name" value="GlpK"/>
    <property type="match status" value="1"/>
</dbReference>
<dbReference type="Pfam" id="PF02782">
    <property type="entry name" value="FGGY_C"/>
    <property type="match status" value="1"/>
</dbReference>
<dbReference type="Gene3D" id="3.30.420.40">
    <property type="match status" value="2"/>
</dbReference>